<organism evidence="2 3">
    <name type="scientific">Caligus rogercresseyi</name>
    <name type="common">Sea louse</name>
    <dbReference type="NCBI Taxonomy" id="217165"/>
    <lineage>
        <taxon>Eukaryota</taxon>
        <taxon>Metazoa</taxon>
        <taxon>Ecdysozoa</taxon>
        <taxon>Arthropoda</taxon>
        <taxon>Crustacea</taxon>
        <taxon>Multicrustacea</taxon>
        <taxon>Hexanauplia</taxon>
        <taxon>Copepoda</taxon>
        <taxon>Siphonostomatoida</taxon>
        <taxon>Caligidae</taxon>
        <taxon>Caligus</taxon>
    </lineage>
</organism>
<reference evidence="3" key="1">
    <citation type="submission" date="2021-01" db="EMBL/GenBank/DDBJ databases">
        <title>Caligus Genome Assembly.</title>
        <authorList>
            <person name="Gallardo-Escarate C."/>
        </authorList>
    </citation>
    <scope>NUCLEOTIDE SEQUENCE [LARGE SCALE GENOMIC DNA]</scope>
</reference>
<feature type="non-terminal residue" evidence="2">
    <location>
        <position position="54"/>
    </location>
</feature>
<evidence type="ECO:0000256" key="1">
    <source>
        <dbReference type="SAM" id="Phobius"/>
    </source>
</evidence>
<dbReference type="EMBL" id="CP045893">
    <property type="protein sequence ID" value="QQP53340.1"/>
    <property type="molecule type" value="Genomic_DNA"/>
</dbReference>
<dbReference type="AlphaFoldDB" id="A0A7T8KCE6"/>
<accession>A0A7T8KCE6</accession>
<keyword evidence="1" id="KW-0472">Membrane</keyword>
<evidence type="ECO:0000313" key="2">
    <source>
        <dbReference type="EMBL" id="QQP53340.1"/>
    </source>
</evidence>
<evidence type="ECO:0000313" key="3">
    <source>
        <dbReference type="Proteomes" id="UP000595437"/>
    </source>
</evidence>
<keyword evidence="1" id="KW-0812">Transmembrane</keyword>
<feature type="transmembrane region" description="Helical" evidence="1">
    <location>
        <begin position="6"/>
        <end position="26"/>
    </location>
</feature>
<gene>
    <name evidence="2" type="ORF">FKW44_005792</name>
</gene>
<feature type="non-terminal residue" evidence="2">
    <location>
        <position position="1"/>
    </location>
</feature>
<name>A0A7T8KCE6_CALRO</name>
<protein>
    <submittedName>
        <fullName evidence="2">Uncharacterized protein</fullName>
    </submittedName>
</protein>
<keyword evidence="1" id="KW-1133">Transmembrane helix</keyword>
<dbReference type="Proteomes" id="UP000595437">
    <property type="component" value="Chromosome 4"/>
</dbReference>
<proteinExistence type="predicted"/>
<keyword evidence="3" id="KW-1185">Reference proteome</keyword>
<sequence>AYNGSYTLYLRVIGSVLLTLALAEGLRGFASRLLRDGIIKTAILEFLAAAELCG</sequence>